<feature type="compositionally biased region" description="Basic and acidic residues" evidence="1">
    <location>
        <begin position="221"/>
        <end position="236"/>
    </location>
</feature>
<organism evidence="3 4">
    <name type="scientific">Thermobifida alba</name>
    <name type="common">Thermomonospora alba</name>
    <dbReference type="NCBI Taxonomy" id="53522"/>
    <lineage>
        <taxon>Bacteria</taxon>
        <taxon>Bacillati</taxon>
        <taxon>Actinomycetota</taxon>
        <taxon>Actinomycetes</taxon>
        <taxon>Streptosporangiales</taxon>
        <taxon>Nocardiopsidaceae</taxon>
        <taxon>Thermobifida</taxon>
    </lineage>
</organism>
<evidence type="ECO:0000313" key="4">
    <source>
        <dbReference type="Proteomes" id="UP000832041"/>
    </source>
</evidence>
<dbReference type="Proteomes" id="UP000832041">
    <property type="component" value="Chromosome"/>
</dbReference>
<sequence>MGLTGFRTLLAVLGTALFIGMAPALAISGCLGGTERINLGIAGIGISGLFLSFFFDGTGGGADGNTDGGNTGMSRKDFRLLLSTIGSAVLLGTFPAMMAIDLSGGSDLLIFGAACVGTVGFILLLLGETGIRESGAVGEAEVRTGWKVRPFLSTIGTTVLLCTFPATMVVFCFEGPEWSLIGVVVALVVAFLLPDRRAGGEDGDGGDGAGEPAVGTGFPKTGEEDRNVRHETPVNR</sequence>
<keyword evidence="4" id="KW-1185">Reference proteome</keyword>
<name>A0ABY4L3D9_THEAE</name>
<feature type="transmembrane region" description="Helical" evidence="2">
    <location>
        <begin position="80"/>
        <end position="102"/>
    </location>
</feature>
<keyword evidence="2" id="KW-0472">Membrane</keyword>
<feature type="transmembrane region" description="Helical" evidence="2">
    <location>
        <begin position="148"/>
        <end position="171"/>
    </location>
</feature>
<feature type="region of interest" description="Disordered" evidence="1">
    <location>
        <begin position="199"/>
        <end position="236"/>
    </location>
</feature>
<feature type="transmembrane region" description="Helical" evidence="2">
    <location>
        <begin position="177"/>
        <end position="193"/>
    </location>
</feature>
<evidence type="ECO:0000313" key="3">
    <source>
        <dbReference type="EMBL" id="UPT20567.1"/>
    </source>
</evidence>
<feature type="transmembrane region" description="Helical" evidence="2">
    <location>
        <begin position="36"/>
        <end position="55"/>
    </location>
</feature>
<accession>A0ABY4L3D9</accession>
<evidence type="ECO:0000256" key="2">
    <source>
        <dbReference type="SAM" id="Phobius"/>
    </source>
</evidence>
<dbReference type="RefSeq" id="WP_248592835.1">
    <property type="nucleotide sequence ID" value="NZ_BAABEB010000012.1"/>
</dbReference>
<proteinExistence type="predicted"/>
<protein>
    <submittedName>
        <fullName evidence="3">Uncharacterized protein</fullName>
    </submittedName>
</protein>
<keyword evidence="2" id="KW-0812">Transmembrane</keyword>
<keyword evidence="2" id="KW-1133">Transmembrane helix</keyword>
<reference evidence="3 4" key="1">
    <citation type="submission" date="2020-04" db="EMBL/GenBank/DDBJ databases">
        <title>Thermobifida alba genome sequencing and assembly.</title>
        <authorList>
            <person name="Luzics S."/>
            <person name="Horvath B."/>
            <person name="Nagy I."/>
            <person name="Toth A."/>
            <person name="Nagy I."/>
            <person name="Kukolya J."/>
        </authorList>
    </citation>
    <scope>NUCLEOTIDE SEQUENCE [LARGE SCALE GENOMIC DNA]</scope>
    <source>
        <strain evidence="3 4">DSM 43795</strain>
    </source>
</reference>
<evidence type="ECO:0000256" key="1">
    <source>
        <dbReference type="SAM" id="MobiDB-lite"/>
    </source>
</evidence>
<dbReference type="PROSITE" id="PS51257">
    <property type="entry name" value="PROKAR_LIPOPROTEIN"/>
    <property type="match status" value="1"/>
</dbReference>
<gene>
    <name evidence="3" type="ORF">FOF52_05940</name>
</gene>
<feature type="transmembrane region" description="Helical" evidence="2">
    <location>
        <begin position="108"/>
        <end position="127"/>
    </location>
</feature>
<dbReference type="EMBL" id="CP051627">
    <property type="protein sequence ID" value="UPT20567.1"/>
    <property type="molecule type" value="Genomic_DNA"/>
</dbReference>